<evidence type="ECO:0008006" key="3">
    <source>
        <dbReference type="Google" id="ProtNLM"/>
    </source>
</evidence>
<evidence type="ECO:0000313" key="2">
    <source>
        <dbReference type="Proteomes" id="UP000000310"/>
    </source>
</evidence>
<name>F0SDL7_PSESL</name>
<dbReference type="KEGG" id="psn:Pedsa_0158"/>
<organism evidence="1 2">
    <name type="scientific">Pseudopedobacter saltans (strain ATCC 51119 / DSM 12145 / JCM 21818 / CCUG 39354 / LMG 10337 / NBRC 100064 / NCIMB 13643)</name>
    <name type="common">Pedobacter saltans</name>
    <dbReference type="NCBI Taxonomy" id="762903"/>
    <lineage>
        <taxon>Bacteria</taxon>
        <taxon>Pseudomonadati</taxon>
        <taxon>Bacteroidota</taxon>
        <taxon>Sphingobacteriia</taxon>
        <taxon>Sphingobacteriales</taxon>
        <taxon>Sphingobacteriaceae</taxon>
        <taxon>Pseudopedobacter</taxon>
    </lineage>
</organism>
<proteinExistence type="predicted"/>
<keyword evidence="2" id="KW-1185">Reference proteome</keyword>
<sequence length="226" mass="26786">MNFLSHYYFDKNESDSYKVLGAVLPDLLKNANKNWKLFPEKTSEKLYHNSELKALITGWKKHLAVDKIFHNTSSFFYHQHELKNHFTTILAGTPIKPFFVGHVGYELCLDHLLLKYKTIDINRFYKHLKSIDYKAIEEFLRINDIVETDIFLKYYSSFVKEAYLGTYIKPESISYALKRICMRVWATPLSDYKKEEMTKVISSYISLLDENFMFIFDEIEALLINE</sequence>
<dbReference type="RefSeq" id="WP_013631247.1">
    <property type="nucleotide sequence ID" value="NC_015177.1"/>
</dbReference>
<dbReference type="EMBL" id="CP002545">
    <property type="protein sequence ID" value="ADY50744.1"/>
    <property type="molecule type" value="Genomic_DNA"/>
</dbReference>
<protein>
    <recommendedName>
        <fullName evidence="3">DUF479 domain-containing protein</fullName>
    </recommendedName>
</protein>
<reference evidence="1 2" key="1">
    <citation type="journal article" date="2011" name="Stand. Genomic Sci.">
        <title>Complete genome sequence of the gliding, heparinolytic Pedobacter saltans type strain (113).</title>
        <authorList>
            <person name="Liolios K."/>
            <person name="Sikorski J."/>
            <person name="Lu M."/>
            <person name="Nolan M."/>
            <person name="Lapidus A."/>
            <person name="Lucas S."/>
            <person name="Hammon N."/>
            <person name="Deshpande S."/>
            <person name="Cheng J.F."/>
            <person name="Tapia R."/>
            <person name="Han C."/>
            <person name="Goodwin L."/>
            <person name="Pitluck S."/>
            <person name="Huntemann M."/>
            <person name="Ivanova N."/>
            <person name="Pagani I."/>
            <person name="Mavromatis K."/>
            <person name="Ovchinikova G."/>
            <person name="Pati A."/>
            <person name="Chen A."/>
            <person name="Palaniappan K."/>
            <person name="Land M."/>
            <person name="Hauser L."/>
            <person name="Brambilla E.M."/>
            <person name="Kotsyurbenko O."/>
            <person name="Rohde M."/>
            <person name="Tindall B.J."/>
            <person name="Abt B."/>
            <person name="Goker M."/>
            <person name="Detter J.C."/>
            <person name="Woyke T."/>
            <person name="Bristow J."/>
            <person name="Eisen J.A."/>
            <person name="Markowitz V."/>
            <person name="Hugenholtz P."/>
            <person name="Klenk H.P."/>
            <person name="Kyrpides N.C."/>
        </authorList>
    </citation>
    <scope>NUCLEOTIDE SEQUENCE [LARGE SCALE GENOMIC DNA]</scope>
    <source>
        <strain evidence="2">ATCC 51119 / DSM 12145 / JCM 21818 / LMG 10337 / NBRC 100064 / NCIMB 13643</strain>
    </source>
</reference>
<dbReference type="eggNOG" id="ENOG5031T3U">
    <property type="taxonomic scope" value="Bacteria"/>
</dbReference>
<dbReference type="OrthoDB" id="790170at2"/>
<reference evidence="2" key="2">
    <citation type="submission" date="2011-02" db="EMBL/GenBank/DDBJ databases">
        <title>The complete genome of Pedobacter saltans DSM 12145.</title>
        <authorList>
            <consortium name="US DOE Joint Genome Institute (JGI-PGF)"/>
            <person name="Lucas S."/>
            <person name="Copeland A."/>
            <person name="Lapidus A."/>
            <person name="Bruce D."/>
            <person name="Goodwin L."/>
            <person name="Pitluck S."/>
            <person name="Kyrpides N."/>
            <person name="Mavromatis K."/>
            <person name="Pagani I."/>
            <person name="Ivanova N."/>
            <person name="Ovchinnikova G."/>
            <person name="Lu M."/>
            <person name="Detter J.C."/>
            <person name="Han C."/>
            <person name="Land M."/>
            <person name="Hauser L."/>
            <person name="Markowitz V."/>
            <person name="Cheng J.-F."/>
            <person name="Hugenholtz P."/>
            <person name="Woyke T."/>
            <person name="Wu D."/>
            <person name="Tindall B."/>
            <person name="Pomrenke H.G."/>
            <person name="Brambilla E."/>
            <person name="Klenk H.-P."/>
            <person name="Eisen J.A."/>
        </authorList>
    </citation>
    <scope>NUCLEOTIDE SEQUENCE [LARGE SCALE GENOMIC DNA]</scope>
    <source>
        <strain evidence="2">ATCC 51119 / DSM 12145 / JCM 21818 / LMG 10337 / NBRC 100064 / NCIMB 13643</strain>
    </source>
</reference>
<gene>
    <name evidence="1" type="ordered locus">Pedsa_0158</name>
</gene>
<accession>F0SDL7</accession>
<dbReference type="Proteomes" id="UP000000310">
    <property type="component" value="Chromosome"/>
</dbReference>
<dbReference type="HOGENOM" id="CLU_1219076_0_0_10"/>
<evidence type="ECO:0000313" key="1">
    <source>
        <dbReference type="EMBL" id="ADY50744.1"/>
    </source>
</evidence>
<dbReference type="STRING" id="762903.Pedsa_0158"/>
<dbReference type="AlphaFoldDB" id="F0SDL7"/>